<dbReference type="Proteomes" id="UP001239445">
    <property type="component" value="Unassembled WGS sequence"/>
</dbReference>
<feature type="region of interest" description="Disordered" evidence="1">
    <location>
        <begin position="296"/>
        <end position="315"/>
    </location>
</feature>
<dbReference type="EMBL" id="MU839853">
    <property type="protein sequence ID" value="KAK1749670.1"/>
    <property type="molecule type" value="Genomic_DNA"/>
</dbReference>
<keyword evidence="4" id="KW-1185">Reference proteome</keyword>
<accession>A0AAJ0F5Y7</accession>
<dbReference type="InterPro" id="IPR052895">
    <property type="entry name" value="HetReg/Transcr_Mod"/>
</dbReference>
<dbReference type="Pfam" id="PF26639">
    <property type="entry name" value="Het-6_barrel"/>
    <property type="match status" value="1"/>
</dbReference>
<dbReference type="InterPro" id="IPR010730">
    <property type="entry name" value="HET"/>
</dbReference>
<dbReference type="Pfam" id="PF06985">
    <property type="entry name" value="HET"/>
    <property type="match status" value="1"/>
</dbReference>
<evidence type="ECO:0000259" key="2">
    <source>
        <dbReference type="Pfam" id="PF06985"/>
    </source>
</evidence>
<dbReference type="AlphaFoldDB" id="A0AAJ0F5Y7"/>
<feature type="domain" description="Heterokaryon incompatibility" evidence="2">
    <location>
        <begin position="46"/>
        <end position="229"/>
    </location>
</feature>
<name>A0AAJ0F5Y7_9PEZI</name>
<comment type="caution">
    <text evidence="3">The sequence shown here is derived from an EMBL/GenBank/DDBJ whole genome shotgun (WGS) entry which is preliminary data.</text>
</comment>
<dbReference type="PANTHER" id="PTHR24148">
    <property type="entry name" value="ANKYRIN REPEAT DOMAIN-CONTAINING PROTEIN 39 HOMOLOG-RELATED"/>
    <property type="match status" value="1"/>
</dbReference>
<evidence type="ECO:0000313" key="4">
    <source>
        <dbReference type="Proteomes" id="UP001239445"/>
    </source>
</evidence>
<evidence type="ECO:0000313" key="3">
    <source>
        <dbReference type="EMBL" id="KAK1749670.1"/>
    </source>
</evidence>
<proteinExistence type="predicted"/>
<sequence length="658" mass="73860">MASNYEYQPLKSRHEIRLLWLFPAESEDASLRFNLVSQNRHSHHPYKTLSYTWGNSGKCRTAYVDGFDNGDADLKPTREFLQSIEYTLDITENLDTALRRLRTRQGNEVEFFWIDAVCINQTDLAEREHQVQMMRDIYANASQTIIWLGDADPWTRDAISCITLLSWASSCVTPSSQRGRELILELEQAQQNPSKLNPTSEFFIPERSWKAFAKLLARPWFERVWVYQEVAVSDSLDIQCGTFSIAWDDLCAACQFVNDFQLVIGYREHEHLHTSVLIMKETRDGFRAPIPIIPDGASAPRTRGFQDSKDEDDNEITDQQRLAVTGQLIHDTTTCPRLDINLLTLRWAQATDPRDKVYALLGISSTVPAFLRPDYTISLRQAYGRTAKALRIIPGGSVFAFLSLVQHEHRQLLNLDLASWVPDWRRPLHAPWLINNFGFQAAYGVRADISQSADDVCLTAKGTVLMRIAVLGPQAGVKGGMPPLSLLAHLPNPYACSWSAALKDALDFETDPGGRFTPLPASACNTPFWEWRAKCKDSLAEASRPPPEPSEWEVSASSGSATVTVGPDTVQWDQLQGNSGIAQGRRVFISDLGYIGLAPLASMVGDEVCVLMGSKVPHIIRRDGSTYWFVGECYVYGLMDGEVMQGLDVERVGFLQFL</sequence>
<dbReference type="PANTHER" id="PTHR24148:SF82">
    <property type="entry name" value="HETEROKARYON INCOMPATIBILITY DOMAIN-CONTAINING PROTEIN"/>
    <property type="match status" value="1"/>
</dbReference>
<evidence type="ECO:0000256" key="1">
    <source>
        <dbReference type="SAM" id="MobiDB-lite"/>
    </source>
</evidence>
<reference evidence="3" key="1">
    <citation type="submission" date="2023-06" db="EMBL/GenBank/DDBJ databases">
        <title>Genome-scale phylogeny and comparative genomics of the fungal order Sordariales.</title>
        <authorList>
            <consortium name="Lawrence Berkeley National Laboratory"/>
            <person name="Hensen N."/>
            <person name="Bonometti L."/>
            <person name="Westerberg I."/>
            <person name="Brannstrom I.O."/>
            <person name="Guillou S."/>
            <person name="Cros-Aarteil S."/>
            <person name="Calhoun S."/>
            <person name="Haridas S."/>
            <person name="Kuo A."/>
            <person name="Mondo S."/>
            <person name="Pangilinan J."/>
            <person name="Riley R."/>
            <person name="Labutti K."/>
            <person name="Andreopoulos B."/>
            <person name="Lipzen A."/>
            <person name="Chen C."/>
            <person name="Yanf M."/>
            <person name="Daum C."/>
            <person name="Ng V."/>
            <person name="Clum A."/>
            <person name="Steindorff A."/>
            <person name="Ohm R."/>
            <person name="Martin F."/>
            <person name="Silar P."/>
            <person name="Natvig D."/>
            <person name="Lalanne C."/>
            <person name="Gautier V."/>
            <person name="Ament-Velasquez S.L."/>
            <person name="Kruys A."/>
            <person name="Hutchinson M.I."/>
            <person name="Powell A.J."/>
            <person name="Barry K."/>
            <person name="Miller A.N."/>
            <person name="Grigoriev I.V."/>
            <person name="Debuchy R."/>
            <person name="Gladieux P."/>
            <person name="Thoren M.H."/>
            <person name="Johannesson H."/>
        </authorList>
    </citation>
    <scope>NUCLEOTIDE SEQUENCE</scope>
    <source>
        <strain evidence="3">PSN4</strain>
    </source>
</reference>
<organism evidence="3 4">
    <name type="scientific">Echria macrotheca</name>
    <dbReference type="NCBI Taxonomy" id="438768"/>
    <lineage>
        <taxon>Eukaryota</taxon>
        <taxon>Fungi</taxon>
        <taxon>Dikarya</taxon>
        <taxon>Ascomycota</taxon>
        <taxon>Pezizomycotina</taxon>
        <taxon>Sordariomycetes</taxon>
        <taxon>Sordariomycetidae</taxon>
        <taxon>Sordariales</taxon>
        <taxon>Schizotheciaceae</taxon>
        <taxon>Echria</taxon>
    </lineage>
</organism>
<gene>
    <name evidence="3" type="ORF">QBC47DRAFT_395465</name>
</gene>
<protein>
    <submittedName>
        <fullName evidence="3">Heterokaryon incompatibility protein-domain-containing protein</fullName>
    </submittedName>
</protein>